<gene>
    <name evidence="2" type="ORF">STCU_11099</name>
</gene>
<feature type="region of interest" description="Disordered" evidence="1">
    <location>
        <begin position="365"/>
        <end position="387"/>
    </location>
</feature>
<dbReference type="EMBL" id="ATMH01010990">
    <property type="protein sequence ID" value="EPY16627.1"/>
    <property type="molecule type" value="Genomic_DNA"/>
</dbReference>
<dbReference type="AlphaFoldDB" id="S9TF18"/>
<feature type="compositionally biased region" description="Gly residues" evidence="1">
    <location>
        <begin position="365"/>
        <end position="375"/>
    </location>
</feature>
<evidence type="ECO:0000313" key="3">
    <source>
        <dbReference type="Proteomes" id="UP000015354"/>
    </source>
</evidence>
<reference evidence="2 3" key="1">
    <citation type="journal article" date="2013" name="PLoS ONE">
        <title>Predicting the Proteins of Angomonas deanei, Strigomonas culicis and Their Respective Endosymbionts Reveals New Aspects of the Trypanosomatidae Family.</title>
        <authorList>
            <person name="Motta M.C."/>
            <person name="Martins A.C."/>
            <person name="de Souza S.S."/>
            <person name="Catta-Preta C.M."/>
            <person name="Silva R."/>
            <person name="Klein C.C."/>
            <person name="de Almeida L.G."/>
            <person name="de Lima Cunha O."/>
            <person name="Ciapina L.P."/>
            <person name="Brocchi M."/>
            <person name="Colabardini A.C."/>
            <person name="de Araujo Lima B."/>
            <person name="Machado C.R."/>
            <person name="de Almeida Soares C.M."/>
            <person name="Probst C.M."/>
            <person name="de Menezes C.B."/>
            <person name="Thompson C.E."/>
            <person name="Bartholomeu D.C."/>
            <person name="Gradia D.F."/>
            <person name="Pavoni D.P."/>
            <person name="Grisard E.C."/>
            <person name="Fantinatti-Garboggini F."/>
            <person name="Marchini F.K."/>
            <person name="Rodrigues-Luiz G.F."/>
            <person name="Wagner G."/>
            <person name="Goldman G.H."/>
            <person name="Fietto J.L."/>
            <person name="Elias M.C."/>
            <person name="Goldman M.H."/>
            <person name="Sagot M.F."/>
            <person name="Pereira M."/>
            <person name="Stoco P.H."/>
            <person name="de Mendonca-Neto R.P."/>
            <person name="Teixeira S.M."/>
            <person name="Maciel T.E."/>
            <person name="de Oliveira Mendes T.A."/>
            <person name="Urmenyi T.P."/>
            <person name="de Souza W."/>
            <person name="Schenkman S."/>
            <person name="de Vasconcelos A.T."/>
        </authorList>
    </citation>
    <scope>NUCLEOTIDE SEQUENCE [LARGE SCALE GENOMIC DNA]</scope>
</reference>
<comment type="caution">
    <text evidence="2">The sequence shown here is derived from an EMBL/GenBank/DDBJ whole genome shotgun (WGS) entry which is preliminary data.</text>
</comment>
<protein>
    <submittedName>
        <fullName evidence="2">Uncharacterized protein</fullName>
    </submittedName>
</protein>
<keyword evidence="3" id="KW-1185">Reference proteome</keyword>
<accession>S9TF18</accession>
<sequence length="473" mass="49752">MLAAAADFGLLYPAASADAGSGRLLSYYALVSYLTRAAEAEGEPEAAPGASSPASHTRLLLPQPCLTASQSSAAGVDCFYLPLVAAVVRGEHLDVLAALTPALLSGYAATCGGEAPCPEDAGDLPRPLVWGQYSSHTYFLHLAVLFTAVEMQNEETVLALLHQVRDGRQRHHRPQQAPLREAALHALALIALRRRSILPLASVATINSPDAAVVERFLRNYEAPEGASAGGPPPAGPQEALSLLVLFYITMQRYADAYAVGQRMAADYAAHGTTGGDGLVANQRLQIVLSYLKGFAPQHNTQYMLQGAAPTQNSAWQQQQQQREKAAAAALETYPTVLERHSAVELATQTSVVLGRLQHRLQQVGGGGTLYAGGEDGADRSDADREMQRRLLQPSTLVASLAPLGSSAASSAQSHRAPPASSGPARPQAVAARAAAAATFAARGGDGAEYCECITKRSGRVCGLPLPCRYHSH</sequence>
<proteinExistence type="predicted"/>
<organism evidence="2 3">
    <name type="scientific">Strigomonas culicis</name>
    <dbReference type="NCBI Taxonomy" id="28005"/>
    <lineage>
        <taxon>Eukaryota</taxon>
        <taxon>Discoba</taxon>
        <taxon>Euglenozoa</taxon>
        <taxon>Kinetoplastea</taxon>
        <taxon>Metakinetoplastina</taxon>
        <taxon>Trypanosomatida</taxon>
        <taxon>Trypanosomatidae</taxon>
        <taxon>Strigomonadinae</taxon>
        <taxon>Strigomonas</taxon>
    </lineage>
</organism>
<evidence type="ECO:0000256" key="1">
    <source>
        <dbReference type="SAM" id="MobiDB-lite"/>
    </source>
</evidence>
<name>S9TF18_9TRYP</name>
<feature type="region of interest" description="Disordered" evidence="1">
    <location>
        <begin position="407"/>
        <end position="428"/>
    </location>
</feature>
<dbReference type="Proteomes" id="UP000015354">
    <property type="component" value="Unassembled WGS sequence"/>
</dbReference>
<evidence type="ECO:0000313" key="2">
    <source>
        <dbReference type="EMBL" id="EPY16627.1"/>
    </source>
</evidence>
<feature type="compositionally biased region" description="Basic and acidic residues" evidence="1">
    <location>
        <begin position="377"/>
        <end position="387"/>
    </location>
</feature>